<evidence type="ECO:0000256" key="6">
    <source>
        <dbReference type="ARBA" id="ARBA00022801"/>
    </source>
</evidence>
<feature type="binding site" evidence="10">
    <location>
        <position position="76"/>
    </location>
    <ligand>
        <name>Mg(2+)</name>
        <dbReference type="ChEBI" id="CHEBI:18420"/>
        <label>1</label>
        <note>catalytic</note>
    </ligand>
</feature>
<evidence type="ECO:0000256" key="7">
    <source>
        <dbReference type="ARBA" id="ARBA00022842"/>
    </source>
</evidence>
<dbReference type="Proteomes" id="UP000002218">
    <property type="component" value="Chromosome"/>
</dbReference>
<dbReference type="PROSITE" id="PS00629">
    <property type="entry name" value="IMP_1"/>
    <property type="match status" value="1"/>
</dbReference>
<protein>
    <recommendedName>
        <fullName evidence="11">Inositol-1-monophosphatase</fullName>
        <ecNumber evidence="11">3.1.3.25</ecNumber>
    </recommendedName>
</protein>
<dbReference type="FunFam" id="3.30.540.10:FF:000003">
    <property type="entry name" value="Inositol-1-monophosphatase"/>
    <property type="match status" value="1"/>
</dbReference>
<dbReference type="EMBL" id="CP001737">
    <property type="protein sequence ID" value="ACV81244.1"/>
    <property type="molecule type" value="Genomic_DNA"/>
</dbReference>
<dbReference type="PROSITE" id="PS00630">
    <property type="entry name" value="IMP_2"/>
    <property type="match status" value="1"/>
</dbReference>
<comment type="catalytic activity">
    <reaction evidence="8">
        <text>L-histidinol phosphate + H2O = L-histidinol + phosphate</text>
        <dbReference type="Rhea" id="RHEA:14465"/>
        <dbReference type="ChEBI" id="CHEBI:15377"/>
        <dbReference type="ChEBI" id="CHEBI:43474"/>
        <dbReference type="ChEBI" id="CHEBI:57699"/>
        <dbReference type="ChEBI" id="CHEBI:57980"/>
        <dbReference type="EC" id="3.1.3.15"/>
    </reaction>
</comment>
<dbReference type="KEGG" id="nml:Namu_4971"/>
<organism evidence="12 13">
    <name type="scientific">Nakamurella multipartita (strain ATCC 700099 / DSM 44233 / CIP 104796 / JCM 9543 / NBRC 105858 / Y-104)</name>
    <name type="common">Microsphaera multipartita</name>
    <dbReference type="NCBI Taxonomy" id="479431"/>
    <lineage>
        <taxon>Bacteria</taxon>
        <taxon>Bacillati</taxon>
        <taxon>Actinomycetota</taxon>
        <taxon>Actinomycetes</taxon>
        <taxon>Nakamurellales</taxon>
        <taxon>Nakamurellaceae</taxon>
        <taxon>Nakamurella</taxon>
    </lineage>
</organism>
<dbReference type="Pfam" id="PF00459">
    <property type="entry name" value="Inositol_P"/>
    <property type="match status" value="1"/>
</dbReference>
<dbReference type="FunCoup" id="C8XA44">
    <property type="interactions" value="299"/>
</dbReference>
<comment type="catalytic activity">
    <reaction evidence="1 11">
        <text>a myo-inositol phosphate + H2O = myo-inositol + phosphate</text>
        <dbReference type="Rhea" id="RHEA:24056"/>
        <dbReference type="ChEBI" id="CHEBI:15377"/>
        <dbReference type="ChEBI" id="CHEBI:17268"/>
        <dbReference type="ChEBI" id="CHEBI:43474"/>
        <dbReference type="ChEBI" id="CHEBI:84139"/>
        <dbReference type="EC" id="3.1.3.25"/>
    </reaction>
</comment>
<dbReference type="EC" id="3.1.3.25" evidence="11"/>
<dbReference type="GO" id="GO:0006020">
    <property type="term" value="P:inositol metabolic process"/>
    <property type="evidence" value="ECO:0007669"/>
    <property type="project" value="TreeGrafter"/>
</dbReference>
<keyword evidence="5 10" id="KW-0479">Metal-binding</keyword>
<evidence type="ECO:0000256" key="2">
    <source>
        <dbReference type="ARBA" id="ARBA00001946"/>
    </source>
</evidence>
<name>C8XA44_NAKMY</name>
<feature type="binding site" evidence="10">
    <location>
        <position position="219"/>
    </location>
    <ligand>
        <name>Mg(2+)</name>
        <dbReference type="ChEBI" id="CHEBI:18420"/>
        <label>1</label>
        <note>catalytic</note>
    </ligand>
</feature>
<dbReference type="CDD" id="cd01639">
    <property type="entry name" value="IMPase"/>
    <property type="match status" value="1"/>
</dbReference>
<dbReference type="InterPro" id="IPR000760">
    <property type="entry name" value="Inositol_monophosphatase-like"/>
</dbReference>
<feature type="binding site" evidence="10">
    <location>
        <position position="94"/>
    </location>
    <ligand>
        <name>Mg(2+)</name>
        <dbReference type="ChEBI" id="CHEBI:18420"/>
        <label>1</label>
        <note>catalytic</note>
    </ligand>
</feature>
<dbReference type="GO" id="GO:0004401">
    <property type="term" value="F:histidinol-phosphatase activity"/>
    <property type="evidence" value="ECO:0007669"/>
    <property type="project" value="UniProtKB-EC"/>
</dbReference>
<dbReference type="GO" id="GO:0046854">
    <property type="term" value="P:phosphatidylinositol phosphate biosynthetic process"/>
    <property type="evidence" value="ECO:0007669"/>
    <property type="project" value="InterPro"/>
</dbReference>
<evidence type="ECO:0000256" key="9">
    <source>
        <dbReference type="ARBA" id="ARBA00053547"/>
    </source>
</evidence>
<dbReference type="Gene3D" id="3.40.190.80">
    <property type="match status" value="1"/>
</dbReference>
<evidence type="ECO:0000256" key="11">
    <source>
        <dbReference type="RuleBase" id="RU364068"/>
    </source>
</evidence>
<evidence type="ECO:0000256" key="4">
    <source>
        <dbReference type="ARBA" id="ARBA00009759"/>
    </source>
</evidence>
<proteinExistence type="inferred from homology"/>
<dbReference type="InParanoid" id="C8XA44"/>
<dbReference type="eggNOG" id="COG0483">
    <property type="taxonomic scope" value="Bacteria"/>
</dbReference>
<evidence type="ECO:0000256" key="3">
    <source>
        <dbReference type="ARBA" id="ARBA00004970"/>
    </source>
</evidence>
<reference evidence="13" key="1">
    <citation type="submission" date="2009-09" db="EMBL/GenBank/DDBJ databases">
        <title>The complete genome of Nakamurella multipartita DSM 44233.</title>
        <authorList>
            <consortium name="US DOE Joint Genome Institute (JGI-PGF)"/>
            <person name="Lucas S."/>
            <person name="Copeland A."/>
            <person name="Lapidus A."/>
            <person name="Glavina del Rio T."/>
            <person name="Dalin E."/>
            <person name="Tice H."/>
            <person name="Bruce D."/>
            <person name="Goodwin L."/>
            <person name="Pitluck S."/>
            <person name="Kyrpides N."/>
            <person name="Mavromatis K."/>
            <person name="Ivanova N."/>
            <person name="Ovchinnikova G."/>
            <person name="Sims D."/>
            <person name="Meincke L."/>
            <person name="Brettin T."/>
            <person name="Detter J.C."/>
            <person name="Han C."/>
            <person name="Larimer F."/>
            <person name="Land M."/>
            <person name="Hauser L."/>
            <person name="Markowitz V."/>
            <person name="Cheng J.-F."/>
            <person name="Hugenholtz P."/>
            <person name="Woyke T."/>
            <person name="Wu D."/>
            <person name="Klenk H.-P."/>
            <person name="Eisen J.A."/>
        </authorList>
    </citation>
    <scope>NUCLEOTIDE SEQUENCE [LARGE SCALE GENOMIC DNA]</scope>
    <source>
        <strain evidence="13">ATCC 700099 / DSM 44233 / CIP 104796 / JCM 9543 / NBRC 105858 / Y-104</strain>
    </source>
</reference>
<dbReference type="AlphaFoldDB" id="C8XA44"/>
<dbReference type="InterPro" id="IPR033942">
    <property type="entry name" value="IMPase"/>
</dbReference>
<comment type="cofactor">
    <cofactor evidence="2 10 11">
        <name>Mg(2+)</name>
        <dbReference type="ChEBI" id="CHEBI:18420"/>
    </cofactor>
</comment>
<keyword evidence="6 11" id="KW-0378">Hydrolase</keyword>
<accession>C8XA44</accession>
<evidence type="ECO:0000256" key="8">
    <source>
        <dbReference type="ARBA" id="ARBA00049158"/>
    </source>
</evidence>
<dbReference type="STRING" id="479431.Namu_4971"/>
<evidence type="ECO:0000256" key="10">
    <source>
        <dbReference type="PIRSR" id="PIRSR600760-2"/>
    </source>
</evidence>
<dbReference type="Gene3D" id="3.30.540.10">
    <property type="entry name" value="Fructose-1,6-Bisphosphatase, subunit A, domain 1"/>
    <property type="match status" value="1"/>
</dbReference>
<dbReference type="GO" id="GO:0008934">
    <property type="term" value="F:inositol monophosphate 1-phosphatase activity"/>
    <property type="evidence" value="ECO:0007669"/>
    <property type="project" value="InterPro"/>
</dbReference>
<feature type="binding site" evidence="10">
    <location>
        <position position="92"/>
    </location>
    <ligand>
        <name>Mg(2+)</name>
        <dbReference type="ChEBI" id="CHEBI:18420"/>
        <label>1</label>
        <note>catalytic</note>
    </ligand>
</feature>
<comment type="pathway">
    <text evidence="3">Amino-acid biosynthesis; L-histidine biosynthesis; L-histidine from 5-phospho-alpha-D-ribose 1-diphosphate: step 8/9.</text>
</comment>
<dbReference type="InterPro" id="IPR020583">
    <property type="entry name" value="Inositol_monoP_metal-BS"/>
</dbReference>
<dbReference type="HOGENOM" id="CLU_044118_0_1_11"/>
<keyword evidence="13" id="KW-1185">Reference proteome</keyword>
<keyword evidence="7 10" id="KW-0460">Magnesium</keyword>
<dbReference type="RefSeq" id="WP_015750052.1">
    <property type="nucleotide sequence ID" value="NC_013235.1"/>
</dbReference>
<evidence type="ECO:0000313" key="13">
    <source>
        <dbReference type="Proteomes" id="UP000002218"/>
    </source>
</evidence>
<evidence type="ECO:0000256" key="5">
    <source>
        <dbReference type="ARBA" id="ARBA00022723"/>
    </source>
</evidence>
<dbReference type="SUPFAM" id="SSF56655">
    <property type="entry name" value="Carbohydrate phosphatase"/>
    <property type="match status" value="1"/>
</dbReference>
<comment type="similarity">
    <text evidence="4 11">Belongs to the inositol monophosphatase superfamily.</text>
</comment>
<reference evidence="12 13" key="2">
    <citation type="journal article" date="2010" name="Stand. Genomic Sci.">
        <title>Complete genome sequence of Nakamurella multipartita type strain (Y-104).</title>
        <authorList>
            <person name="Tice H."/>
            <person name="Mayilraj S."/>
            <person name="Sims D."/>
            <person name="Lapidus A."/>
            <person name="Nolan M."/>
            <person name="Lucas S."/>
            <person name="Glavina Del Rio T."/>
            <person name="Copeland A."/>
            <person name="Cheng J.F."/>
            <person name="Meincke L."/>
            <person name="Bruce D."/>
            <person name="Goodwin L."/>
            <person name="Pitluck S."/>
            <person name="Ivanova N."/>
            <person name="Mavromatis K."/>
            <person name="Ovchinnikova G."/>
            <person name="Pati A."/>
            <person name="Chen A."/>
            <person name="Palaniappan K."/>
            <person name="Land M."/>
            <person name="Hauser L."/>
            <person name="Chang Y.J."/>
            <person name="Jeffries C.D."/>
            <person name="Detter J.C."/>
            <person name="Brettin T."/>
            <person name="Rohde M."/>
            <person name="Goker M."/>
            <person name="Bristow J."/>
            <person name="Eisen J.A."/>
            <person name="Markowitz V."/>
            <person name="Hugenholtz P."/>
            <person name="Kyrpides N.C."/>
            <person name="Klenk H.P."/>
            <person name="Chen F."/>
        </authorList>
    </citation>
    <scope>NUCLEOTIDE SEQUENCE [LARGE SCALE GENOMIC DNA]</scope>
    <source>
        <strain evidence="13">ATCC 700099 / DSM 44233 / CIP 104796 / JCM 9543 / NBRC 105858 / Y-104</strain>
    </source>
</reference>
<dbReference type="PANTHER" id="PTHR20854">
    <property type="entry name" value="INOSITOL MONOPHOSPHATASE"/>
    <property type="match status" value="1"/>
</dbReference>
<comment type="function">
    <text evidence="9">Catalyzes the dephosphorylation of histidinol-phosphate to histidinol, the direct precursor of histidine.</text>
</comment>
<dbReference type="PRINTS" id="PR00377">
    <property type="entry name" value="IMPHPHTASES"/>
</dbReference>
<evidence type="ECO:0000256" key="1">
    <source>
        <dbReference type="ARBA" id="ARBA00001033"/>
    </source>
</evidence>
<gene>
    <name evidence="12" type="ordered locus">Namu_4971</name>
</gene>
<feature type="binding site" evidence="10">
    <location>
        <position position="95"/>
    </location>
    <ligand>
        <name>Mg(2+)</name>
        <dbReference type="ChEBI" id="CHEBI:18420"/>
        <label>1</label>
        <note>catalytic</note>
    </ligand>
</feature>
<sequence length="268" mass="28159">MSPAPDTAVDPARLLDLAMRGARAAGRELLNRYGKVEGLSTKSSATDPVSDADRCSESTLVKLITSERPDDGLLGEEGADRASTSGIRWVIDPLDGTVNYLYELDNFAVSIAAEDEHGALVGVVHNPVTKRTFHAVRGVGASVDGQPLRVNDPVPMNRALLATGFGYDPDIRRQQGAMIARLLPQVRDIRRIGSAALDLCAVASGSVDAYFEEGVKAWDVAAGGLIAQEAGAHLTRTAPIAGQPGILVAGPALFDELVAALVRIRDAG</sequence>
<evidence type="ECO:0000313" key="12">
    <source>
        <dbReference type="EMBL" id="ACV81244.1"/>
    </source>
</evidence>
<dbReference type="GO" id="GO:0007165">
    <property type="term" value="P:signal transduction"/>
    <property type="evidence" value="ECO:0007669"/>
    <property type="project" value="TreeGrafter"/>
</dbReference>
<dbReference type="GO" id="GO:0046872">
    <property type="term" value="F:metal ion binding"/>
    <property type="evidence" value="ECO:0007669"/>
    <property type="project" value="UniProtKB-KW"/>
</dbReference>
<dbReference type="OrthoDB" id="9772456at2"/>
<dbReference type="PANTHER" id="PTHR20854:SF4">
    <property type="entry name" value="INOSITOL-1-MONOPHOSPHATASE-RELATED"/>
    <property type="match status" value="1"/>
</dbReference>
<dbReference type="InterPro" id="IPR020550">
    <property type="entry name" value="Inositol_monophosphatase_CS"/>
</dbReference>